<dbReference type="Pfam" id="PF12706">
    <property type="entry name" value="Lactamase_B_2"/>
    <property type="match status" value="1"/>
</dbReference>
<dbReference type="InterPro" id="IPR001279">
    <property type="entry name" value="Metallo-B-lactamas"/>
</dbReference>
<name>E7C680_9BACT</name>
<proteinExistence type="predicted"/>
<organism evidence="2">
    <name type="scientific">uncultured nuHF2 cluster bacterium HF0500_39O04</name>
    <dbReference type="NCBI Taxonomy" id="723590"/>
    <lineage>
        <taxon>Bacteria</taxon>
        <taxon>environmental samples</taxon>
    </lineage>
</organism>
<evidence type="ECO:0000313" key="2">
    <source>
        <dbReference type="EMBL" id="ADI22954.1"/>
    </source>
</evidence>
<dbReference type="Gene3D" id="3.60.15.10">
    <property type="entry name" value="Ribonuclease Z/Hydroxyacylglutathione hydrolase-like"/>
    <property type="match status" value="1"/>
</dbReference>
<reference evidence="2" key="1">
    <citation type="submission" date="2010-01" db="EMBL/GenBank/DDBJ databases">
        <title>Genome fragments of uncultured bacteria from the North Pacific subtropical Gyre.</title>
        <authorList>
            <person name="Pham V.D."/>
            <person name="Delong E.F."/>
        </authorList>
    </citation>
    <scope>NUCLEOTIDE SEQUENCE</scope>
</reference>
<feature type="domain" description="Metallo-beta-lactamase" evidence="1">
    <location>
        <begin position="17"/>
        <end position="139"/>
    </location>
</feature>
<protein>
    <recommendedName>
        <fullName evidence="1">Metallo-beta-lactamase domain-containing protein</fullName>
    </recommendedName>
</protein>
<sequence>MRGDTHSRVGALPAVGAEVNVHEFDYSKTQAVYEDAGVKIISFPAVHQVDGPVSFRLEWNGLTFVYSGDTTPSQIFIDNAKDADVVVHETFNTVEQLMDRSGYDERTARAIGTYIHSAPEEASVVLKEIDPRLAVVFHFFNDFDTTPEIRERIRRHYQGPLAMATDFMVINVTKEHIVTRMAEVSEHVWPNKSKHAGFGEAKRKPMPQMSDWLKEAQLFPKQDSPRGLIYKGD</sequence>
<dbReference type="InterPro" id="IPR036866">
    <property type="entry name" value="RibonucZ/Hydroxyglut_hydro"/>
</dbReference>
<dbReference type="SUPFAM" id="SSF56281">
    <property type="entry name" value="Metallo-hydrolase/oxidoreductase"/>
    <property type="match status" value="1"/>
</dbReference>
<dbReference type="EMBL" id="GU568002">
    <property type="protein sequence ID" value="ADI22954.1"/>
    <property type="molecule type" value="Genomic_DNA"/>
</dbReference>
<accession>E7C680</accession>
<dbReference type="AlphaFoldDB" id="E7C680"/>
<evidence type="ECO:0000259" key="1">
    <source>
        <dbReference type="Pfam" id="PF12706"/>
    </source>
</evidence>